<dbReference type="Pfam" id="PF02518">
    <property type="entry name" value="HATPase_c"/>
    <property type="match status" value="1"/>
</dbReference>
<dbReference type="InterPro" id="IPR036890">
    <property type="entry name" value="HATPase_C_sf"/>
</dbReference>
<keyword evidence="6" id="KW-0902">Two-component regulatory system</keyword>
<dbReference type="RefSeq" id="WP_157882102.1">
    <property type="nucleotide sequence ID" value="NZ_JZKH01000025.1"/>
</dbReference>
<feature type="domain" description="Histidine kinase" evidence="7">
    <location>
        <begin position="675"/>
        <end position="782"/>
    </location>
</feature>
<dbReference type="EMBL" id="JZKH01000025">
    <property type="protein sequence ID" value="KJS61499.1"/>
    <property type="molecule type" value="Genomic_DNA"/>
</dbReference>
<evidence type="ECO:0000313" key="9">
    <source>
        <dbReference type="Proteomes" id="UP000033699"/>
    </source>
</evidence>
<evidence type="ECO:0000256" key="3">
    <source>
        <dbReference type="ARBA" id="ARBA00022553"/>
    </source>
</evidence>
<dbReference type="InterPro" id="IPR050980">
    <property type="entry name" value="2C_sensor_his_kinase"/>
</dbReference>
<dbReference type="AlphaFoldDB" id="A0A0F2TED1"/>
<dbReference type="OrthoDB" id="4135148at2"/>
<comment type="caution">
    <text evidence="8">The sequence shown here is derived from an EMBL/GenBank/DDBJ whole genome shotgun (WGS) entry which is preliminary data.</text>
</comment>
<dbReference type="PATRIC" id="fig|359131.3.peg.3181"/>
<sequence>MIESLDPHLGELLRRWPGRFCHRALLVALHAPDPAGPQLLARALVDGIAAEEDEHQVYENLLAEGHFALAETVLTDCAALDRARLDDLSRRLETVRLRRHAQLLARLEESARRADLAGIEAPAADRDELAARCRESWPEAAAALTALEDELAAGVAAGRAALTARLAALPDAEEDWADACRRLIEAGRLRAARSLLERSDDGRGGPATAPPLPEWCWKDEPAELLRWHLDPATRRAPSFAGWAVRQGSAEHRLLDAYQSLQLAGGAQPAVDFAAALDEFLGASPGEGPRPHTAHPVEGGHLTRLFGVFADEDLAAFRPAGDVDLFVADPGTRAVPALPGLAPFLAVGWGLDGRGYAGRSPAAVLDLRSLLRLVAVRRRRAVGLLRVAGPQWPLAAFTGGRVFAEPKSSWRTLSWIVDLSGLGDLGTAASLAFETGLHPDLIRLFLDHLLRSPRRLPADAGALPRWTDDAQLTAALRTAVLAPVRGNPAAEAAFWAALSLRTGDAPVSVNEMMREIALVSGRVDPVREADLWAGAARLAALPVVREVTPAGVLLDDNGVLIGLAADAGKHLAEALERLAVESPGQDRPALDAWALHRHLLTPGLAAYRADPGPERARALAEETGALPLDGLPLGGEADLLGVLGRMRPAFETAHPGVELTLAVPAGTVAAVHADVLRVLLYELLGNAAEALGASGGSVSLRAESAQGDVTVEVQDSGPGIADTAGGHRIFRRGFSTRGPGRGDGLHRARTLAQRADGDLLLAARQGLHPVLRGAHFTLVLPMV</sequence>
<evidence type="ECO:0000256" key="5">
    <source>
        <dbReference type="ARBA" id="ARBA00022777"/>
    </source>
</evidence>
<dbReference type="InterPro" id="IPR004358">
    <property type="entry name" value="Sig_transdc_His_kin-like_C"/>
</dbReference>
<gene>
    <name evidence="8" type="ORF">VM95_14420</name>
</gene>
<keyword evidence="9" id="KW-1185">Reference proteome</keyword>
<reference evidence="8 9" key="1">
    <citation type="submission" date="2015-02" db="EMBL/GenBank/DDBJ databases">
        <authorList>
            <person name="Ju K.-S."/>
            <person name="Doroghazi J.R."/>
            <person name="Metcalf W."/>
        </authorList>
    </citation>
    <scope>NUCLEOTIDE SEQUENCE [LARGE SCALE GENOMIC DNA]</scope>
    <source>
        <strain evidence="8 9">ATCC 31215</strain>
    </source>
</reference>
<dbReference type="EC" id="2.7.13.3" evidence="2"/>
<dbReference type="InterPro" id="IPR005467">
    <property type="entry name" value="His_kinase_dom"/>
</dbReference>
<dbReference type="Proteomes" id="UP000033699">
    <property type="component" value="Unassembled WGS sequence"/>
</dbReference>
<dbReference type="GO" id="GO:0000160">
    <property type="term" value="P:phosphorelay signal transduction system"/>
    <property type="evidence" value="ECO:0007669"/>
    <property type="project" value="UniProtKB-KW"/>
</dbReference>
<proteinExistence type="predicted"/>
<name>A0A0F2TED1_STRR3</name>
<keyword evidence="4" id="KW-0808">Transferase</keyword>
<evidence type="ECO:0000256" key="4">
    <source>
        <dbReference type="ARBA" id="ARBA00022679"/>
    </source>
</evidence>
<evidence type="ECO:0000259" key="7">
    <source>
        <dbReference type="PROSITE" id="PS50109"/>
    </source>
</evidence>
<accession>A0A0F2TED1</accession>
<comment type="catalytic activity">
    <reaction evidence="1">
        <text>ATP + protein L-histidine = ADP + protein N-phospho-L-histidine.</text>
        <dbReference type="EC" id="2.7.13.3"/>
    </reaction>
</comment>
<dbReference type="GO" id="GO:0004673">
    <property type="term" value="F:protein histidine kinase activity"/>
    <property type="evidence" value="ECO:0007669"/>
    <property type="project" value="UniProtKB-EC"/>
</dbReference>
<dbReference type="PANTHER" id="PTHR44936:SF9">
    <property type="entry name" value="SENSOR PROTEIN CREC"/>
    <property type="match status" value="1"/>
</dbReference>
<evidence type="ECO:0000256" key="6">
    <source>
        <dbReference type="ARBA" id="ARBA00023012"/>
    </source>
</evidence>
<evidence type="ECO:0000256" key="2">
    <source>
        <dbReference type="ARBA" id="ARBA00012438"/>
    </source>
</evidence>
<keyword evidence="3" id="KW-0597">Phosphoprotein</keyword>
<dbReference type="InterPro" id="IPR003594">
    <property type="entry name" value="HATPase_dom"/>
</dbReference>
<protein>
    <recommendedName>
        <fullName evidence="2">histidine kinase</fullName>
        <ecNumber evidence="2">2.7.13.3</ecNumber>
    </recommendedName>
</protein>
<keyword evidence="5" id="KW-0418">Kinase</keyword>
<dbReference type="SUPFAM" id="SSF55874">
    <property type="entry name" value="ATPase domain of HSP90 chaperone/DNA topoisomerase II/histidine kinase"/>
    <property type="match status" value="1"/>
</dbReference>
<dbReference type="PROSITE" id="PS50109">
    <property type="entry name" value="HIS_KIN"/>
    <property type="match status" value="1"/>
</dbReference>
<evidence type="ECO:0000313" key="8">
    <source>
        <dbReference type="EMBL" id="KJS61499.1"/>
    </source>
</evidence>
<dbReference type="PRINTS" id="PR00344">
    <property type="entry name" value="BCTRLSENSOR"/>
</dbReference>
<dbReference type="SMART" id="SM00387">
    <property type="entry name" value="HATPase_c"/>
    <property type="match status" value="1"/>
</dbReference>
<dbReference type="PANTHER" id="PTHR44936">
    <property type="entry name" value="SENSOR PROTEIN CREC"/>
    <property type="match status" value="1"/>
</dbReference>
<dbReference type="Gene3D" id="3.30.565.10">
    <property type="entry name" value="Histidine kinase-like ATPase, C-terminal domain"/>
    <property type="match status" value="1"/>
</dbReference>
<evidence type="ECO:0000256" key="1">
    <source>
        <dbReference type="ARBA" id="ARBA00000085"/>
    </source>
</evidence>
<organism evidence="8 9">
    <name type="scientific">Streptomyces rubellomurinus (strain ATCC 31215)</name>
    <dbReference type="NCBI Taxonomy" id="359131"/>
    <lineage>
        <taxon>Bacteria</taxon>
        <taxon>Bacillati</taxon>
        <taxon>Actinomycetota</taxon>
        <taxon>Actinomycetes</taxon>
        <taxon>Kitasatosporales</taxon>
        <taxon>Streptomycetaceae</taxon>
        <taxon>Streptomyces</taxon>
    </lineage>
</organism>